<dbReference type="Proteomes" id="UP000887013">
    <property type="component" value="Unassembled WGS sequence"/>
</dbReference>
<dbReference type="EMBL" id="BMAW01040865">
    <property type="protein sequence ID" value="GFU61292.1"/>
    <property type="molecule type" value="Genomic_DNA"/>
</dbReference>
<protein>
    <submittedName>
        <fullName evidence="2">Uncharacterized protein</fullName>
    </submittedName>
</protein>
<evidence type="ECO:0000313" key="3">
    <source>
        <dbReference type="Proteomes" id="UP000887013"/>
    </source>
</evidence>
<keyword evidence="3" id="KW-1185">Reference proteome</keyword>
<feature type="compositionally biased region" description="Basic and acidic residues" evidence="1">
    <location>
        <begin position="1"/>
        <end position="18"/>
    </location>
</feature>
<comment type="caution">
    <text evidence="2">The sequence shown here is derived from an EMBL/GenBank/DDBJ whole genome shotgun (WGS) entry which is preliminary data.</text>
</comment>
<evidence type="ECO:0000256" key="1">
    <source>
        <dbReference type="SAM" id="MobiDB-lite"/>
    </source>
</evidence>
<feature type="region of interest" description="Disordered" evidence="1">
    <location>
        <begin position="1"/>
        <end position="20"/>
    </location>
</feature>
<proteinExistence type="predicted"/>
<evidence type="ECO:0000313" key="2">
    <source>
        <dbReference type="EMBL" id="GFU61292.1"/>
    </source>
</evidence>
<dbReference type="AlphaFoldDB" id="A0A8X6R5F9"/>
<sequence>MRDNNAFDKSDGSIMEKRMNKRNGNNSVRYLKFPGFVTLTLLANGVTPGLSHALHNFEKKETDTVITFAAAGQFCREEEKEGKKEKQLNSNRHTTQLQQSGLERMVGQICLTSKGYLKGCLDNMPLVWGVFEAARNGAG</sequence>
<accession>A0A8X6R5F9</accession>
<gene>
    <name evidence="2" type="ORF">NPIL_648041</name>
</gene>
<reference evidence="2" key="1">
    <citation type="submission" date="2020-08" db="EMBL/GenBank/DDBJ databases">
        <title>Multicomponent nature underlies the extraordinary mechanical properties of spider dragline silk.</title>
        <authorList>
            <person name="Kono N."/>
            <person name="Nakamura H."/>
            <person name="Mori M."/>
            <person name="Yoshida Y."/>
            <person name="Ohtoshi R."/>
            <person name="Malay A.D."/>
            <person name="Moran D.A.P."/>
            <person name="Tomita M."/>
            <person name="Numata K."/>
            <person name="Arakawa K."/>
        </authorList>
    </citation>
    <scope>NUCLEOTIDE SEQUENCE</scope>
</reference>
<name>A0A8X6R5F9_NEPPI</name>
<organism evidence="2 3">
    <name type="scientific">Nephila pilipes</name>
    <name type="common">Giant wood spider</name>
    <name type="synonym">Nephila maculata</name>
    <dbReference type="NCBI Taxonomy" id="299642"/>
    <lineage>
        <taxon>Eukaryota</taxon>
        <taxon>Metazoa</taxon>
        <taxon>Ecdysozoa</taxon>
        <taxon>Arthropoda</taxon>
        <taxon>Chelicerata</taxon>
        <taxon>Arachnida</taxon>
        <taxon>Araneae</taxon>
        <taxon>Araneomorphae</taxon>
        <taxon>Entelegynae</taxon>
        <taxon>Araneoidea</taxon>
        <taxon>Nephilidae</taxon>
        <taxon>Nephila</taxon>
    </lineage>
</organism>